<dbReference type="Proteomes" id="UP000030466">
    <property type="component" value="Unassembled WGS sequence"/>
</dbReference>
<dbReference type="InterPro" id="IPR035906">
    <property type="entry name" value="MetI-like_sf"/>
</dbReference>
<reference evidence="9 10" key="1">
    <citation type="journal article" date="2003" name="Int. J. Syst. Evol. Microbiol.">
        <title>Kocuria polaris sp. nov., an orange-pigmented psychrophilic bacterium isolated from an Antarctic cyanobacterial mat sample.</title>
        <authorList>
            <person name="Reddy G.S."/>
            <person name="Prakash J.S."/>
            <person name="Prabahar V."/>
            <person name="Matsumoto G.I."/>
            <person name="Stackebrandt E."/>
            <person name="Shivaji S."/>
        </authorList>
    </citation>
    <scope>NUCLEOTIDE SEQUENCE [LARGE SCALE GENOMIC DNA]</scope>
    <source>
        <strain evidence="9 10">CMS 76or</strain>
    </source>
</reference>
<accession>A0A0A6VVH6</accession>
<evidence type="ECO:0000256" key="4">
    <source>
        <dbReference type="ARBA" id="ARBA00022692"/>
    </source>
</evidence>
<dbReference type="EMBL" id="JSUH01000001">
    <property type="protein sequence ID" value="KHD98855.1"/>
    <property type="molecule type" value="Genomic_DNA"/>
</dbReference>
<keyword evidence="10" id="KW-1185">Reference proteome</keyword>
<keyword evidence="3" id="KW-1003">Cell membrane</keyword>
<dbReference type="PANTHER" id="PTHR43163">
    <property type="entry name" value="DIPEPTIDE TRANSPORT SYSTEM PERMEASE PROTEIN DPPB-RELATED"/>
    <property type="match status" value="1"/>
</dbReference>
<protein>
    <submittedName>
        <fullName evidence="9">ABC transporter permease</fullName>
    </submittedName>
</protein>
<dbReference type="Pfam" id="PF00528">
    <property type="entry name" value="BPD_transp_1"/>
    <property type="match status" value="1"/>
</dbReference>
<comment type="caution">
    <text evidence="9">The sequence shown here is derived from an EMBL/GenBank/DDBJ whole genome shotgun (WGS) entry which is preliminary data.</text>
</comment>
<dbReference type="InterPro" id="IPR045621">
    <property type="entry name" value="BPD_transp_1_N"/>
</dbReference>
<evidence type="ECO:0000256" key="2">
    <source>
        <dbReference type="ARBA" id="ARBA00022448"/>
    </source>
</evidence>
<dbReference type="InterPro" id="IPR000515">
    <property type="entry name" value="MetI-like"/>
</dbReference>
<keyword evidence="4 7" id="KW-0812">Transmembrane</keyword>
<evidence type="ECO:0000313" key="10">
    <source>
        <dbReference type="Proteomes" id="UP000030466"/>
    </source>
</evidence>
<dbReference type="SUPFAM" id="SSF161098">
    <property type="entry name" value="MetI-like"/>
    <property type="match status" value="1"/>
</dbReference>
<gene>
    <name evidence="9" type="ORF">GY22_00295</name>
</gene>
<comment type="subcellular location">
    <subcellularLocation>
        <location evidence="1 7">Cell membrane</location>
        <topology evidence="1 7">Multi-pass membrane protein</topology>
    </subcellularLocation>
</comment>
<keyword evidence="6 7" id="KW-0472">Membrane</keyword>
<evidence type="ECO:0000259" key="8">
    <source>
        <dbReference type="PROSITE" id="PS50928"/>
    </source>
</evidence>
<keyword evidence="5 7" id="KW-1133">Transmembrane helix</keyword>
<evidence type="ECO:0000256" key="7">
    <source>
        <dbReference type="RuleBase" id="RU363032"/>
    </source>
</evidence>
<evidence type="ECO:0000256" key="6">
    <source>
        <dbReference type="ARBA" id="ARBA00023136"/>
    </source>
</evidence>
<evidence type="ECO:0000313" key="9">
    <source>
        <dbReference type="EMBL" id="KHD98855.1"/>
    </source>
</evidence>
<dbReference type="RefSeq" id="WP_035923252.1">
    <property type="nucleotide sequence ID" value="NZ_JSUH01000001.1"/>
</dbReference>
<comment type="similarity">
    <text evidence="7">Belongs to the binding-protein-dependent transport system permease family.</text>
</comment>
<evidence type="ECO:0000256" key="1">
    <source>
        <dbReference type="ARBA" id="ARBA00004651"/>
    </source>
</evidence>
<dbReference type="Gene3D" id="1.10.3720.10">
    <property type="entry name" value="MetI-like"/>
    <property type="match status" value="1"/>
</dbReference>
<proteinExistence type="inferred from homology"/>
<evidence type="ECO:0000256" key="3">
    <source>
        <dbReference type="ARBA" id="ARBA00022475"/>
    </source>
</evidence>
<dbReference type="PROSITE" id="PS50928">
    <property type="entry name" value="ABC_TM1"/>
    <property type="match status" value="1"/>
</dbReference>
<name>A0A0A6VVH6_KOCRO</name>
<keyword evidence="2 7" id="KW-0813">Transport</keyword>
<dbReference type="Pfam" id="PF19300">
    <property type="entry name" value="BPD_transp_1_N"/>
    <property type="match status" value="1"/>
</dbReference>
<feature type="transmembrane region" description="Helical" evidence="7">
    <location>
        <begin position="280"/>
        <end position="304"/>
    </location>
</feature>
<dbReference type="AlphaFoldDB" id="A0A0A6VVH6"/>
<dbReference type="PANTHER" id="PTHR43163:SF9">
    <property type="entry name" value="ABC TRANSPORTER PERMEASE PROTEIN"/>
    <property type="match status" value="1"/>
</dbReference>
<organism evidence="9 10">
    <name type="scientific">Kocuria rosea subsp. polaris</name>
    <dbReference type="NCBI Taxonomy" id="136273"/>
    <lineage>
        <taxon>Bacteria</taxon>
        <taxon>Bacillati</taxon>
        <taxon>Actinomycetota</taxon>
        <taxon>Actinomycetes</taxon>
        <taxon>Micrococcales</taxon>
        <taxon>Micrococcaceae</taxon>
        <taxon>Kocuria</taxon>
    </lineage>
</organism>
<dbReference type="OrthoDB" id="3543764at2"/>
<dbReference type="GO" id="GO:0005886">
    <property type="term" value="C:plasma membrane"/>
    <property type="evidence" value="ECO:0007669"/>
    <property type="project" value="UniProtKB-SubCell"/>
</dbReference>
<evidence type="ECO:0000256" key="5">
    <source>
        <dbReference type="ARBA" id="ARBA00022989"/>
    </source>
</evidence>
<feature type="transmembrane region" description="Helical" evidence="7">
    <location>
        <begin position="12"/>
        <end position="30"/>
    </location>
</feature>
<sequence length="313" mass="32736">MTAFLARRTATLGITVLLASFVVFLIPYVTPGDPVRKIIRSRVAGEVVDDAAAQGLALELGLQDPLAVQYLGWLGRLARGDLGLSYASRTPVIEQVLPALWITLSLVVVTLGVAAAVSVVLGTVAALQEGRPADRVITTVTQAFIAMPEYWLAPMLVLVFALQLSLLPSAGWEGPASAVLPVAVLALRPISYFTSAVREGMLEALGAEHVAAARARGLSHAQAVRSHVLPNGLLPLTTLVAVWFAGLLGGSVIVEVVFAIPGMGRLLFDAVRNSDIPLAQGGVVVVVGLAVVLTTAADLVHGILNPRIRGRHA</sequence>
<dbReference type="CDD" id="cd06261">
    <property type="entry name" value="TM_PBP2"/>
    <property type="match status" value="1"/>
</dbReference>
<dbReference type="GO" id="GO:0055085">
    <property type="term" value="P:transmembrane transport"/>
    <property type="evidence" value="ECO:0007669"/>
    <property type="project" value="InterPro"/>
</dbReference>
<feature type="transmembrane region" description="Helical" evidence="7">
    <location>
        <begin position="148"/>
        <end position="166"/>
    </location>
</feature>
<feature type="transmembrane region" description="Helical" evidence="7">
    <location>
        <begin position="99"/>
        <end position="127"/>
    </location>
</feature>
<feature type="transmembrane region" description="Helical" evidence="7">
    <location>
        <begin position="233"/>
        <end position="260"/>
    </location>
</feature>
<feature type="domain" description="ABC transmembrane type-1" evidence="8">
    <location>
        <begin position="100"/>
        <end position="295"/>
    </location>
</feature>